<dbReference type="RefSeq" id="WP_069154403.1">
    <property type="nucleotide sequence ID" value="NZ_MCGH01000003.1"/>
</dbReference>
<dbReference type="InterPro" id="IPR006674">
    <property type="entry name" value="HD_domain"/>
</dbReference>
<dbReference type="Proteomes" id="UP000094067">
    <property type="component" value="Unassembled WGS sequence"/>
</dbReference>
<evidence type="ECO:0000259" key="1">
    <source>
        <dbReference type="SMART" id="SM00471"/>
    </source>
</evidence>
<dbReference type="EMBL" id="MCGH01000003">
    <property type="protein sequence ID" value="ODM04172.1"/>
    <property type="molecule type" value="Genomic_DNA"/>
</dbReference>
<dbReference type="CDD" id="cd00077">
    <property type="entry name" value="HDc"/>
    <property type="match status" value="1"/>
</dbReference>
<reference evidence="2 3" key="1">
    <citation type="submission" date="2016-07" db="EMBL/GenBank/DDBJ databases">
        <title>Characterization of isolates of Eisenbergiella tayi derived from blood cultures, using whole genome sequencing.</title>
        <authorList>
            <person name="Burdz T."/>
            <person name="Wiebe D."/>
            <person name="Huynh C."/>
            <person name="Bernard K."/>
        </authorList>
    </citation>
    <scope>NUCLEOTIDE SEQUENCE [LARGE SCALE GENOMIC DNA]</scope>
    <source>
        <strain evidence="2 3">NML 110608</strain>
    </source>
</reference>
<organism evidence="2 3">
    <name type="scientific">Eisenbergiella tayi</name>
    <dbReference type="NCBI Taxonomy" id="1432052"/>
    <lineage>
        <taxon>Bacteria</taxon>
        <taxon>Bacillati</taxon>
        <taxon>Bacillota</taxon>
        <taxon>Clostridia</taxon>
        <taxon>Lachnospirales</taxon>
        <taxon>Lachnospiraceae</taxon>
        <taxon>Eisenbergiella</taxon>
    </lineage>
</organism>
<proteinExistence type="predicted"/>
<dbReference type="SUPFAM" id="SSF109604">
    <property type="entry name" value="HD-domain/PDEase-like"/>
    <property type="match status" value="1"/>
</dbReference>
<protein>
    <submittedName>
        <fullName evidence="2">Ribonuclease Y</fullName>
    </submittedName>
</protein>
<dbReference type="InterPro" id="IPR006675">
    <property type="entry name" value="HDIG_dom"/>
</dbReference>
<dbReference type="AlphaFoldDB" id="A0A1E3A5W6"/>
<dbReference type="SMART" id="SM00471">
    <property type="entry name" value="HDc"/>
    <property type="match status" value="1"/>
</dbReference>
<evidence type="ECO:0000313" key="2">
    <source>
        <dbReference type="EMBL" id="ODM04172.1"/>
    </source>
</evidence>
<gene>
    <name evidence="2" type="primary">rny_5</name>
    <name evidence="2" type="ORF">BEI61_04976</name>
</gene>
<dbReference type="Pfam" id="PF01966">
    <property type="entry name" value="HD"/>
    <property type="match status" value="1"/>
</dbReference>
<sequence>MMNREQAEILLREAEQRNSGPWIGHSKKVAVLAEKIAERSGMDSDRSYILGLLHDIGRRNGSMQARHALEGYRFLIEMGEEEAAGICMTHTFQYQNPNGIYDSWDCTEEEKEWISQYLESIVYDDYDRLIQLCDALSLSDGYCYAEKKMVSSVLKFGWKDTTAEKWKAILNLKSYFDDKIKGDVYTLFKE</sequence>
<dbReference type="InterPro" id="IPR003607">
    <property type="entry name" value="HD/PDEase_dom"/>
</dbReference>
<name>A0A1E3A5W6_9FIRM</name>
<dbReference type="Gene3D" id="1.10.3210.10">
    <property type="entry name" value="Hypothetical protein af1432"/>
    <property type="match status" value="1"/>
</dbReference>
<comment type="caution">
    <text evidence="2">The sequence shown here is derived from an EMBL/GenBank/DDBJ whole genome shotgun (WGS) entry which is preliminary data.</text>
</comment>
<dbReference type="PATRIC" id="fig|1432052.4.peg.5529"/>
<dbReference type="NCBIfam" id="TIGR00277">
    <property type="entry name" value="HDIG"/>
    <property type="match status" value="1"/>
</dbReference>
<accession>A0A1E3A5W6</accession>
<evidence type="ECO:0000313" key="3">
    <source>
        <dbReference type="Proteomes" id="UP000094067"/>
    </source>
</evidence>
<feature type="domain" description="HD/PDEase" evidence="1">
    <location>
        <begin position="18"/>
        <end position="148"/>
    </location>
</feature>